<dbReference type="AlphaFoldDB" id="A0A8T2QLN4"/>
<dbReference type="InterPro" id="IPR002885">
    <property type="entry name" value="PPR_rpt"/>
</dbReference>
<proteinExistence type="predicted"/>
<evidence type="ECO:0000313" key="3">
    <source>
        <dbReference type="EMBL" id="KAH7284480.1"/>
    </source>
</evidence>
<feature type="repeat" description="PPR" evidence="2">
    <location>
        <begin position="237"/>
        <end position="271"/>
    </location>
</feature>
<feature type="repeat" description="PPR" evidence="2">
    <location>
        <begin position="202"/>
        <end position="236"/>
    </location>
</feature>
<dbReference type="InterPro" id="IPR046848">
    <property type="entry name" value="E_motif"/>
</dbReference>
<dbReference type="Proteomes" id="UP000825935">
    <property type="component" value="Chromosome 34"/>
</dbReference>
<dbReference type="FunFam" id="1.25.40.10:FF:000090">
    <property type="entry name" value="Pentatricopeptide repeat-containing protein, chloroplastic"/>
    <property type="match status" value="1"/>
</dbReference>
<dbReference type="OrthoDB" id="509099at2759"/>
<protein>
    <recommendedName>
        <fullName evidence="5">Pentatricopeptide repeat-containing protein</fullName>
    </recommendedName>
</protein>
<evidence type="ECO:0000256" key="2">
    <source>
        <dbReference type="PROSITE-ProRule" id="PRU00708"/>
    </source>
</evidence>
<dbReference type="PANTHER" id="PTHR47926:SF382">
    <property type="entry name" value="PENTACOTRIPEPTIDE-REPEAT REGION OF PRORP DOMAIN-CONTAINING PROTEIN"/>
    <property type="match status" value="1"/>
</dbReference>
<dbReference type="NCBIfam" id="TIGR00756">
    <property type="entry name" value="PPR"/>
    <property type="match status" value="4"/>
</dbReference>
<feature type="repeat" description="PPR" evidence="2">
    <location>
        <begin position="406"/>
        <end position="440"/>
    </location>
</feature>
<keyword evidence="4" id="KW-1185">Reference proteome</keyword>
<dbReference type="Pfam" id="PF01535">
    <property type="entry name" value="PPR"/>
    <property type="match status" value="3"/>
</dbReference>
<dbReference type="PANTHER" id="PTHR47926">
    <property type="entry name" value="PENTATRICOPEPTIDE REPEAT-CONTAINING PROTEIN"/>
    <property type="match status" value="1"/>
</dbReference>
<comment type="caution">
    <text evidence="3">The sequence shown here is derived from an EMBL/GenBank/DDBJ whole genome shotgun (WGS) entry which is preliminary data.</text>
</comment>
<accession>A0A8T2QLN4</accession>
<dbReference type="EMBL" id="CM035439">
    <property type="protein sequence ID" value="KAH7284480.1"/>
    <property type="molecule type" value="Genomic_DNA"/>
</dbReference>
<dbReference type="OMA" id="RECAFRF"/>
<keyword evidence="1" id="KW-0677">Repeat</keyword>
<dbReference type="Pfam" id="PF13041">
    <property type="entry name" value="PPR_2"/>
    <property type="match status" value="3"/>
</dbReference>
<gene>
    <name evidence="3" type="ORF">KP509_34G056100</name>
</gene>
<dbReference type="SUPFAM" id="SSF48452">
    <property type="entry name" value="TPR-like"/>
    <property type="match status" value="1"/>
</dbReference>
<evidence type="ECO:0008006" key="5">
    <source>
        <dbReference type="Google" id="ProtNLM"/>
    </source>
</evidence>
<reference evidence="3" key="1">
    <citation type="submission" date="2021-08" db="EMBL/GenBank/DDBJ databases">
        <title>WGS assembly of Ceratopteris richardii.</title>
        <authorList>
            <person name="Marchant D.B."/>
            <person name="Chen G."/>
            <person name="Jenkins J."/>
            <person name="Shu S."/>
            <person name="Leebens-Mack J."/>
            <person name="Grimwood J."/>
            <person name="Schmutz J."/>
            <person name="Soltis P."/>
            <person name="Soltis D."/>
            <person name="Chen Z.-H."/>
        </authorList>
    </citation>
    <scope>NUCLEOTIDE SEQUENCE</scope>
    <source>
        <strain evidence="3">Whitten #5841</strain>
        <tissue evidence="3">Leaf</tissue>
    </source>
</reference>
<name>A0A8T2QLN4_CERRI</name>
<organism evidence="3 4">
    <name type="scientific">Ceratopteris richardii</name>
    <name type="common">Triangle waterfern</name>
    <dbReference type="NCBI Taxonomy" id="49495"/>
    <lineage>
        <taxon>Eukaryota</taxon>
        <taxon>Viridiplantae</taxon>
        <taxon>Streptophyta</taxon>
        <taxon>Embryophyta</taxon>
        <taxon>Tracheophyta</taxon>
        <taxon>Polypodiopsida</taxon>
        <taxon>Polypodiidae</taxon>
        <taxon>Polypodiales</taxon>
        <taxon>Pteridineae</taxon>
        <taxon>Pteridaceae</taxon>
        <taxon>Parkerioideae</taxon>
        <taxon>Ceratopteris</taxon>
    </lineage>
</organism>
<dbReference type="InterPro" id="IPR046960">
    <property type="entry name" value="PPR_At4g14850-like_plant"/>
</dbReference>
<feature type="repeat" description="PPR" evidence="2">
    <location>
        <begin position="477"/>
        <end position="511"/>
    </location>
</feature>
<dbReference type="GO" id="GO:0009451">
    <property type="term" value="P:RNA modification"/>
    <property type="evidence" value="ECO:0007669"/>
    <property type="project" value="InterPro"/>
</dbReference>
<dbReference type="Gene3D" id="1.25.40.10">
    <property type="entry name" value="Tetratricopeptide repeat domain"/>
    <property type="match status" value="4"/>
</dbReference>
<dbReference type="GO" id="GO:0003723">
    <property type="term" value="F:RNA binding"/>
    <property type="evidence" value="ECO:0007669"/>
    <property type="project" value="InterPro"/>
</dbReference>
<dbReference type="FunFam" id="1.25.40.10:FF:000344">
    <property type="entry name" value="Pentatricopeptide repeat-containing protein"/>
    <property type="match status" value="1"/>
</dbReference>
<sequence>MVRNFLEQLYEPMNGVVDQPAHGLTTIAEEMELLRIYTAQRHTLSVCSQEGPKSTNDLVHQPQALGLMTILEENNSLRNLTHCPYVLSWKQQWPDNDTTGSRSSVRILQSKLVVDMQAIIEPSIPSRTHGFKEGTRGKVPDFLSLIRACTRNRDLQRGIRLHDDILKRGLLGSHAGALVTMYAKCDALLKAKSLLDRYDIKDVIAWTALIAGYVRAGQCEDAFYLFEHMQQKGISPNAVTYACILKACGTLGALEMGKQIHDEIMKQGLLQNDVVLGGALVDMYAKCNTLAKAREVLDILPLRDVISWSALIAGYVQWGQAEEAMSCFESMQKENISPNAVTYACILKACGMLGAIDKGKQIHEEIESQDLLQDDIVLGGVLVDMYAKCGDLTKAHCVLDELPSRNAVAWCALIAGYAQQGQGEEALKRFEQMQQEGIPPNGVTLCCVLHVCSQLGRIEEGHNYFTDMGVKYGLKPPIEVYASMVDLFGRAGHLEKAVRLIREMPCCNHSVIWRALLAACRKWGDISVGRWAFDRAIEVDKKDGAAYILMANIYAAAGLQESAKGIETMRVENNAW</sequence>
<dbReference type="Pfam" id="PF20431">
    <property type="entry name" value="E_motif"/>
    <property type="match status" value="1"/>
</dbReference>
<dbReference type="InterPro" id="IPR011990">
    <property type="entry name" value="TPR-like_helical_dom_sf"/>
</dbReference>
<evidence type="ECO:0000313" key="4">
    <source>
        <dbReference type="Proteomes" id="UP000825935"/>
    </source>
</evidence>
<evidence type="ECO:0000256" key="1">
    <source>
        <dbReference type="ARBA" id="ARBA00022737"/>
    </source>
</evidence>
<feature type="repeat" description="PPR" evidence="2">
    <location>
        <begin position="304"/>
        <end position="338"/>
    </location>
</feature>
<dbReference type="PROSITE" id="PS51375">
    <property type="entry name" value="PPR"/>
    <property type="match status" value="5"/>
</dbReference>